<protein>
    <submittedName>
        <fullName evidence="4">Peptidase</fullName>
    </submittedName>
</protein>
<keyword evidence="1" id="KW-0472">Membrane</keyword>
<name>A0A4P5PBE9_9ENTE</name>
<gene>
    <name evidence="4" type="primary">fms13</name>
    <name evidence="4" type="ORF">NRIC_32410</name>
</gene>
<evidence type="ECO:0000259" key="3">
    <source>
        <dbReference type="Pfam" id="PF16555"/>
    </source>
</evidence>
<sequence length="577" mass="63590">MKTKKRIFGLLGLVFLLASTFISLGNSLVAHAAPTNVDINIYKGAYDEIPADRQNTGEKDEDWHTDAGGRPLKDVGFTAYDATEVFYQLAAANPTWTVNQLRDKIAADGATGLTAVGTEQKTNASGHTKFTLPDKVTVGGVEKDAVYLFVETSAPSNITTRADNMVVIFPVYKMNANGTPTNDKLTELFLYPKNKQSDDFEVIKEKEEKDDFTVGEPIDYKITFDIPVGIDGLANNDPANPVYRYTQFWLRDESQANLHYLDNQGLYVQDDSTVPPTLTPIMDVDYSVVEETSGTPEFGTTYTNIFHVFFNNEDDINKQTPNVTQLAKYAGKKIVFKYRMYLDENTVPDAWIDNQATLKYENNPTNGLEEKPWTGDDVITYGRRFEKVDQDNGNALEDAEFIVKRENNGVTEYMIEAATTASPSRWSTTKTDALVFTSDIDGLFTVKGLEATVSHDATGTDLPLTTAVDEDGDPILSIGDPAHPATVGKPLVQYWLEETKAPSNDYVDLEADIPFTVDFGTYTKTIVVGDETEVENKRKGTLPGTGGNGIYLIIAAGVAAIAIVGVYFLRSKEAVEE</sequence>
<reference evidence="5" key="1">
    <citation type="submission" date="2019-02" db="EMBL/GenBank/DDBJ databases">
        <title>Draft genome sequence of Enterococcus sp. Gos25-1.</title>
        <authorList>
            <person name="Tanaka N."/>
            <person name="Shiwa Y."/>
            <person name="Fujita N."/>
        </authorList>
    </citation>
    <scope>NUCLEOTIDE SEQUENCE [LARGE SCALE GENOMIC DNA]</scope>
    <source>
        <strain evidence="5">Gos25-1</strain>
    </source>
</reference>
<keyword evidence="2" id="KW-0732">Signal</keyword>
<evidence type="ECO:0000313" key="4">
    <source>
        <dbReference type="EMBL" id="GCF95350.1"/>
    </source>
</evidence>
<dbReference type="InterPro" id="IPR032364">
    <property type="entry name" value="GramPos_pilinD1_N"/>
</dbReference>
<dbReference type="NCBIfam" id="TIGR01167">
    <property type="entry name" value="LPXTG_anchor"/>
    <property type="match status" value="1"/>
</dbReference>
<dbReference type="InterPro" id="IPR026466">
    <property type="entry name" value="Fim_isopep_form_D2_dom"/>
</dbReference>
<dbReference type="RefSeq" id="WP_146623746.1">
    <property type="nucleotide sequence ID" value="NZ_BJCC01000031.1"/>
</dbReference>
<dbReference type="InterPro" id="IPR048052">
    <property type="entry name" value="FM1-like"/>
</dbReference>
<keyword evidence="1" id="KW-0812">Transmembrane</keyword>
<dbReference type="NCBIfam" id="TIGR04226">
    <property type="entry name" value="RrgB_K2N_iso_D2"/>
    <property type="match status" value="1"/>
</dbReference>
<dbReference type="EMBL" id="BJCC01000031">
    <property type="protein sequence ID" value="GCF95350.1"/>
    <property type="molecule type" value="Genomic_DNA"/>
</dbReference>
<organism evidence="4 5">
    <name type="scientific">Enterococcus florum</name>
    <dbReference type="NCBI Taxonomy" id="2480627"/>
    <lineage>
        <taxon>Bacteria</taxon>
        <taxon>Bacillati</taxon>
        <taxon>Bacillota</taxon>
        <taxon>Bacilli</taxon>
        <taxon>Lactobacillales</taxon>
        <taxon>Enterococcaceae</taxon>
        <taxon>Enterococcus</taxon>
    </lineage>
</organism>
<dbReference type="Proteomes" id="UP000290567">
    <property type="component" value="Unassembled WGS sequence"/>
</dbReference>
<feature type="domain" description="Gram-positive pilin subunit D1 N-terminal" evidence="3">
    <location>
        <begin position="35"/>
        <end position="194"/>
    </location>
</feature>
<evidence type="ECO:0000256" key="1">
    <source>
        <dbReference type="SAM" id="Phobius"/>
    </source>
</evidence>
<dbReference type="OrthoDB" id="2249722at2"/>
<proteinExistence type="predicted"/>
<dbReference type="NCBIfam" id="NF033902">
    <property type="entry name" value="iso_D2_wall_anc"/>
    <property type="match status" value="1"/>
</dbReference>
<dbReference type="Gene3D" id="2.60.40.740">
    <property type="match status" value="1"/>
</dbReference>
<evidence type="ECO:0000256" key="2">
    <source>
        <dbReference type="SAM" id="SignalP"/>
    </source>
</evidence>
<evidence type="ECO:0000313" key="5">
    <source>
        <dbReference type="Proteomes" id="UP000290567"/>
    </source>
</evidence>
<dbReference type="AlphaFoldDB" id="A0A4P5PBE9"/>
<feature type="chain" id="PRO_5020941751" evidence="2">
    <location>
        <begin position="33"/>
        <end position="577"/>
    </location>
</feature>
<accession>A0A4P5PBE9</accession>
<feature type="signal peptide" evidence="2">
    <location>
        <begin position="1"/>
        <end position="32"/>
    </location>
</feature>
<dbReference type="Pfam" id="PF16555">
    <property type="entry name" value="GramPos_pilinD1"/>
    <property type="match status" value="1"/>
</dbReference>
<feature type="transmembrane region" description="Helical" evidence="1">
    <location>
        <begin position="549"/>
        <end position="569"/>
    </location>
</feature>
<comment type="caution">
    <text evidence="4">The sequence shown here is derived from an EMBL/GenBank/DDBJ whole genome shotgun (WGS) entry which is preliminary data.</text>
</comment>
<keyword evidence="1" id="KW-1133">Transmembrane helix</keyword>
<dbReference type="InterPro" id="IPR013783">
    <property type="entry name" value="Ig-like_fold"/>
</dbReference>
<keyword evidence="5" id="KW-1185">Reference proteome</keyword>
<dbReference type="Gene3D" id="2.60.40.10">
    <property type="entry name" value="Immunoglobulins"/>
    <property type="match status" value="2"/>
</dbReference>